<organism evidence="17">
    <name type="scientific">Dermatophagoides farinae</name>
    <name type="common">American house dust mite</name>
    <dbReference type="NCBI Taxonomy" id="6954"/>
    <lineage>
        <taxon>Eukaryota</taxon>
        <taxon>Metazoa</taxon>
        <taxon>Ecdysozoa</taxon>
        <taxon>Arthropoda</taxon>
        <taxon>Chelicerata</taxon>
        <taxon>Arachnida</taxon>
        <taxon>Acari</taxon>
        <taxon>Acariformes</taxon>
        <taxon>Sarcoptiformes</taxon>
        <taxon>Astigmata</taxon>
        <taxon>Psoroptidia</taxon>
        <taxon>Analgoidea</taxon>
        <taxon>Pyroglyphidae</taxon>
        <taxon>Dermatophagoidinae</taxon>
        <taxon>Dermatophagoides</taxon>
    </lineage>
</organism>
<dbReference type="SMART" id="SM00648">
    <property type="entry name" value="SWAP"/>
    <property type="match status" value="2"/>
</dbReference>
<evidence type="ECO:0000256" key="8">
    <source>
        <dbReference type="ARBA" id="ARBA00022990"/>
    </source>
</evidence>
<evidence type="ECO:0000256" key="9">
    <source>
        <dbReference type="ARBA" id="ARBA00023187"/>
    </source>
</evidence>
<evidence type="ECO:0000256" key="5">
    <source>
        <dbReference type="ARBA" id="ARBA00022728"/>
    </source>
</evidence>
<evidence type="ECO:0000259" key="15">
    <source>
        <dbReference type="PROSITE" id="PS50053"/>
    </source>
</evidence>
<keyword evidence="4" id="KW-0507">mRNA processing</keyword>
<dbReference type="InterPro" id="IPR035563">
    <property type="entry name" value="SF3As1_ubi"/>
</dbReference>
<evidence type="ECO:0000256" key="11">
    <source>
        <dbReference type="ARBA" id="ARBA00060058"/>
    </source>
</evidence>
<keyword evidence="9" id="KW-0508">mRNA splicing</keyword>
<dbReference type="Pfam" id="PF00240">
    <property type="entry name" value="ubiquitin"/>
    <property type="match status" value="1"/>
</dbReference>
<dbReference type="InterPro" id="IPR022030">
    <property type="entry name" value="SF3A1_dom"/>
</dbReference>
<dbReference type="FunFam" id="1.10.10.790:FF:000001">
    <property type="entry name" value="Splicing factor 3a, subunit 1"/>
    <property type="match status" value="1"/>
</dbReference>
<evidence type="ECO:0000256" key="10">
    <source>
        <dbReference type="ARBA" id="ARBA00023242"/>
    </source>
</evidence>
<evidence type="ECO:0000313" key="17">
    <source>
        <dbReference type="EMBL" id="KAH7640722.1"/>
    </source>
</evidence>
<evidence type="ECO:0000256" key="4">
    <source>
        <dbReference type="ARBA" id="ARBA00022664"/>
    </source>
</evidence>
<dbReference type="PROSITE" id="PS50053">
    <property type="entry name" value="UBIQUITIN_2"/>
    <property type="match status" value="1"/>
</dbReference>
<dbReference type="GO" id="GO:0071013">
    <property type="term" value="C:catalytic step 2 spliceosome"/>
    <property type="evidence" value="ECO:0007669"/>
    <property type="project" value="TreeGrafter"/>
</dbReference>
<evidence type="ECO:0000256" key="6">
    <source>
        <dbReference type="ARBA" id="ARBA00022737"/>
    </source>
</evidence>
<dbReference type="InterPro" id="IPR029071">
    <property type="entry name" value="Ubiquitin-like_domsf"/>
</dbReference>
<evidence type="ECO:0000256" key="13">
    <source>
        <dbReference type="ARBA" id="ARBA00074916"/>
    </source>
</evidence>
<evidence type="ECO:0000256" key="7">
    <source>
        <dbReference type="ARBA" id="ARBA00022843"/>
    </source>
</evidence>
<reference evidence="17" key="2">
    <citation type="journal article" date="2021" name="World Allergy Organ. J.">
        <title>Chromosome-level assembly of Dermatophagoides farinae genome and transcriptome reveals two novel allergens Der f 37 and Der f 39.</title>
        <authorList>
            <person name="Chen J."/>
            <person name="Cai Z."/>
            <person name="Fan D."/>
            <person name="Hu J."/>
            <person name="Hou Y."/>
            <person name="He Y."/>
            <person name="Zhang Z."/>
            <person name="Zhao Z."/>
            <person name="Gao P."/>
            <person name="Hu W."/>
            <person name="Sun J."/>
            <person name="Li J."/>
            <person name="Ji K."/>
        </authorList>
    </citation>
    <scope>NUCLEOTIDE SEQUENCE</scope>
    <source>
        <strain evidence="17">JKM2019</strain>
    </source>
</reference>
<sequence length="748" mass="84207">MSGKISIIYPPPEIRNIVDKTASFVARNGPEFETRIQQNEPNNRKFNFLKPGDPYNAYYQFKVKEFRETASNNASENQDIEQQESKQQEDTDTTSLTTESVTNCNQNGQSITKASSVPVSGSVTLKTTDSKKLENIMIQPIIPRGPPPSFEFSDDAPSISAYELDIVKLTAQFVAIHGRSFLNTLMNKESRNYQFDFLRPQHGLFTYFTQLIEQYSKVLMPSKQFLNSLEKEFEDPKLIIEKVRYRTEWTKIIEAEKRKEEEEAEKERIQYAQIDWHDFVIVETVDYQPNESGNFPPPTTPEQVGTRLLMQQRIEANGTETVEMDVDSDEEKNDGKEDKNNEPLPPLPPSLDNVLIRKDYNPKTNKTQPTQAVSTKKLPDNYVISPITGEKIPADKLQEHMRYSLLDPRWVAERDRTIQEKIQQEEVYAAGSAIESSLKHLAERRTDIFGSGDEETLIGRKIGEEEQRKQEKVTWDGHMNSMEATSRAARANISIEEQIQHIHKVKGLLPDDDKDKIGPSMPTTSASTNPNMVVNTVPNMPPPQPIRHPATAGSLLMTPTSTTSMMQPTRSDYGLISGTIPGTLPMYSTHTMPPPIASHLAPQMSAAGIIPPPNIPVQPPPPPPIPSLAESIEPVYKKQRTEDNLIPEQEFLKTCSSSNLTIKVHVPQSSEKTEWKLNGQVINLTLPYTDSLSVVKAKIHELTNLPPGKQKLQAEGIFLKDQNSLAFYNLPNGASILLALKERGGRKK</sequence>
<feature type="region of interest" description="Disordered" evidence="14">
    <location>
        <begin position="69"/>
        <end position="100"/>
    </location>
</feature>
<dbReference type="GO" id="GO:0000381">
    <property type="term" value="P:regulation of alternative mRNA splicing, via spliceosome"/>
    <property type="evidence" value="ECO:0007669"/>
    <property type="project" value="TreeGrafter"/>
</dbReference>
<dbReference type="Pfam" id="PF01805">
    <property type="entry name" value="Surp"/>
    <property type="match status" value="2"/>
</dbReference>
<gene>
    <name evidence="17" type="ORF">HUG17_8191</name>
</gene>
<keyword evidence="3" id="KW-0597">Phosphoprotein</keyword>
<dbReference type="PANTHER" id="PTHR15316:SF1">
    <property type="entry name" value="SPLICING FACTOR 3A SUBUNIT 1"/>
    <property type="match status" value="1"/>
</dbReference>
<keyword evidence="10" id="KW-0539">Nucleus</keyword>
<dbReference type="CDD" id="cd01800">
    <property type="entry name" value="Ubl_SF3a120"/>
    <property type="match status" value="1"/>
</dbReference>
<dbReference type="Gene3D" id="1.10.10.790">
    <property type="entry name" value="Surp module"/>
    <property type="match status" value="2"/>
</dbReference>
<evidence type="ECO:0000256" key="14">
    <source>
        <dbReference type="SAM" id="MobiDB-lite"/>
    </source>
</evidence>
<dbReference type="FunFam" id="1.10.10.790:FF:000002">
    <property type="entry name" value="Splicing factor 3A subunit 1"/>
    <property type="match status" value="1"/>
</dbReference>
<feature type="domain" description="SURP motif" evidence="16">
    <location>
        <begin position="166"/>
        <end position="208"/>
    </location>
</feature>
<feature type="compositionally biased region" description="Acidic residues" evidence="14">
    <location>
        <begin position="322"/>
        <end position="332"/>
    </location>
</feature>
<feature type="region of interest" description="Disordered" evidence="14">
    <location>
        <begin position="317"/>
        <end position="353"/>
    </location>
</feature>
<dbReference type="InterPro" id="IPR000061">
    <property type="entry name" value="Surp"/>
</dbReference>
<name>A0A9D4NZ93_DERFA</name>
<keyword evidence="7" id="KW-0832">Ubl conjugation</keyword>
<dbReference type="PANTHER" id="PTHR15316">
    <property type="entry name" value="SPLICEOSOME ASSOCIATED PROTEIN 114/SWAP SPLICING FACTOR-RELATED"/>
    <property type="match status" value="1"/>
</dbReference>
<evidence type="ECO:0000256" key="1">
    <source>
        <dbReference type="ARBA" id="ARBA00004324"/>
    </source>
</evidence>
<dbReference type="SUPFAM" id="SSF54236">
    <property type="entry name" value="Ubiquitin-like"/>
    <property type="match status" value="1"/>
</dbReference>
<dbReference type="Proteomes" id="UP000828236">
    <property type="component" value="Unassembled WGS sequence"/>
</dbReference>
<comment type="subcellular location">
    <subcellularLocation>
        <location evidence="1">Nucleus speckle</location>
    </subcellularLocation>
</comment>
<keyword evidence="6" id="KW-0677">Repeat</keyword>
<dbReference type="GO" id="GO:0045292">
    <property type="term" value="P:mRNA cis splicing, via spliceosome"/>
    <property type="evidence" value="ECO:0007669"/>
    <property type="project" value="InterPro"/>
</dbReference>
<protein>
    <recommendedName>
        <fullName evidence="13">Splicing factor 3A subunit 1</fullName>
    </recommendedName>
</protein>
<dbReference type="GO" id="GO:0005686">
    <property type="term" value="C:U2 snRNP"/>
    <property type="evidence" value="ECO:0007669"/>
    <property type="project" value="TreeGrafter"/>
</dbReference>
<evidence type="ECO:0000256" key="2">
    <source>
        <dbReference type="ARBA" id="ARBA00022499"/>
    </source>
</evidence>
<evidence type="ECO:0000259" key="16">
    <source>
        <dbReference type="PROSITE" id="PS50128"/>
    </source>
</evidence>
<proteinExistence type="predicted"/>
<dbReference type="FunFam" id="3.10.20.90:FF:000091">
    <property type="entry name" value="Splicing factor 3A subunit 1"/>
    <property type="match status" value="1"/>
</dbReference>
<dbReference type="EMBL" id="SDOV01000005">
    <property type="protein sequence ID" value="KAH7640722.1"/>
    <property type="molecule type" value="Genomic_DNA"/>
</dbReference>
<dbReference type="AlphaFoldDB" id="A0A9D4NZ93"/>
<comment type="subunit">
    <text evidence="12">Component of the 17S U2 SnRNP complex, a ribonucleoprotein complex that contains small nuclear RNA (snRNA) U2 and a number of specific proteins. Part of the SF3A subcomplex of the 17S U2 SnRNP complex which is composed of three subunits; SF3A3/SAP61, SF3A2/SAP62 and SF3A1/SAP114. SF3A associates with the splicing factor SF3B and a 12S RNA unit to form the mature 17S U2 small nuclear ribonucleoprotein complex (17S U2 snRNP). SF3A1 functions as a scaffold that interacts directly with both SF3A2 and SF3A3. Identified in the spliceosome 'E' complex, a precursor of the spliceosome 'A' complex. Identified in the spliceosome 'A' and 'B' complexes. Identified in the spliceosome 'C' complex. Interacts with P2RX6; resulting in a reduction of the splicing activity.</text>
</comment>
<dbReference type="Pfam" id="PF12230">
    <property type="entry name" value="PRP21_like_P"/>
    <property type="match status" value="1"/>
</dbReference>
<comment type="function">
    <text evidence="11">Component of the 17S U2 SnRNP complex of the spliceosome, a large ribonucleoprotein complex that removes introns from transcribed pre-mRNAs. The 17S U2 SnRNP complex (1) directly participates in early spliceosome assembly and (2) mediates recognition of the intron branch site during pre-mRNA splicing by promoting the selection of the pre-mRNA branch-site adenosine, the nucleophile for the first step of splicing. Within the 17S U2 SnRNP complex, SF3A1 is part of the SF3A subcomplex that contributes to the assembly of the 17S U2 snRNP, and the subsequent assembly of the pre-spliceosome 'E' complex and the pre-catalytic spliceosome 'A' complex. Involved in pre-mRNA splicing as a component of pre-catalytic spliceosome 'B' complexes.</text>
</comment>
<comment type="caution">
    <text evidence="17">The sequence shown here is derived from an EMBL/GenBank/DDBJ whole genome shotgun (WGS) entry which is preliminary data.</text>
</comment>
<dbReference type="GO" id="GO:0071004">
    <property type="term" value="C:U2-type prespliceosome"/>
    <property type="evidence" value="ECO:0007669"/>
    <property type="project" value="TreeGrafter"/>
</dbReference>
<dbReference type="InterPro" id="IPR045146">
    <property type="entry name" value="SF3A1"/>
</dbReference>
<dbReference type="SUPFAM" id="SSF109905">
    <property type="entry name" value="Surp module (SWAP domain)"/>
    <property type="match status" value="2"/>
</dbReference>
<dbReference type="SMART" id="SM00213">
    <property type="entry name" value="UBQ"/>
    <property type="match status" value="1"/>
</dbReference>
<keyword evidence="8" id="KW-0007">Acetylation</keyword>
<dbReference type="GO" id="GO:0016607">
    <property type="term" value="C:nuclear speck"/>
    <property type="evidence" value="ECO:0007669"/>
    <property type="project" value="UniProtKB-SubCell"/>
</dbReference>
<keyword evidence="5" id="KW-0747">Spliceosome</keyword>
<dbReference type="PROSITE" id="PS50128">
    <property type="entry name" value="SURP"/>
    <property type="match status" value="2"/>
</dbReference>
<dbReference type="GO" id="GO:0003723">
    <property type="term" value="F:RNA binding"/>
    <property type="evidence" value="ECO:0007669"/>
    <property type="project" value="InterPro"/>
</dbReference>
<dbReference type="InterPro" id="IPR035967">
    <property type="entry name" value="SWAP/Surp_sf"/>
</dbReference>
<feature type="domain" description="Ubiquitin-like" evidence="15">
    <location>
        <begin position="660"/>
        <end position="745"/>
    </location>
</feature>
<reference evidence="17" key="1">
    <citation type="submission" date="2020-06" db="EMBL/GenBank/DDBJ databases">
        <authorList>
            <person name="Ji K."/>
            <person name="Li J."/>
        </authorList>
    </citation>
    <scope>NUCLEOTIDE SEQUENCE</scope>
    <source>
        <strain evidence="17">JKM2019</strain>
        <tissue evidence="17">Whole body</tissue>
    </source>
</reference>
<evidence type="ECO:0000256" key="3">
    <source>
        <dbReference type="ARBA" id="ARBA00022553"/>
    </source>
</evidence>
<accession>A0A9D4NZ93</accession>
<keyword evidence="2" id="KW-1017">Isopeptide bond</keyword>
<feature type="domain" description="SURP motif" evidence="16">
    <location>
        <begin position="17"/>
        <end position="59"/>
    </location>
</feature>
<dbReference type="Gene3D" id="3.10.20.90">
    <property type="entry name" value="Phosphatidylinositol 3-kinase Catalytic Subunit, Chain A, domain 1"/>
    <property type="match status" value="1"/>
</dbReference>
<dbReference type="InterPro" id="IPR000626">
    <property type="entry name" value="Ubiquitin-like_dom"/>
</dbReference>
<evidence type="ECO:0000256" key="12">
    <source>
        <dbReference type="ARBA" id="ARBA00061882"/>
    </source>
</evidence>
<dbReference type="OrthoDB" id="447637at2759"/>